<evidence type="ECO:0000313" key="2">
    <source>
        <dbReference type="Proteomes" id="UP001180020"/>
    </source>
</evidence>
<keyword evidence="2" id="KW-1185">Reference proteome</keyword>
<comment type="caution">
    <text evidence="1">The sequence shown here is derived from an EMBL/GenBank/DDBJ whole genome shotgun (WGS) entry which is preliminary data.</text>
</comment>
<sequence>MSMMNAHMPGLDKGNGMYFFFVKLEARTPGGLIYYKSKFFYDHPTDADPYNIHNSLTEVVLCPDSY</sequence>
<dbReference type="Pfam" id="PF03321">
    <property type="entry name" value="GH3"/>
    <property type="match status" value="1"/>
</dbReference>
<organism evidence="1 2">
    <name type="scientific">Acorus calamus</name>
    <name type="common">Sweet flag</name>
    <dbReference type="NCBI Taxonomy" id="4465"/>
    <lineage>
        <taxon>Eukaryota</taxon>
        <taxon>Viridiplantae</taxon>
        <taxon>Streptophyta</taxon>
        <taxon>Embryophyta</taxon>
        <taxon>Tracheophyta</taxon>
        <taxon>Spermatophyta</taxon>
        <taxon>Magnoliopsida</taxon>
        <taxon>Liliopsida</taxon>
        <taxon>Acoraceae</taxon>
        <taxon>Acorus</taxon>
    </lineage>
</organism>
<accession>A0AAV9CGW5</accession>
<dbReference type="AlphaFoldDB" id="A0AAV9CGW5"/>
<reference evidence="1" key="1">
    <citation type="journal article" date="2023" name="Nat. Commun.">
        <title>Diploid and tetraploid genomes of Acorus and the evolution of monocots.</title>
        <authorList>
            <person name="Ma L."/>
            <person name="Liu K.W."/>
            <person name="Li Z."/>
            <person name="Hsiao Y.Y."/>
            <person name="Qi Y."/>
            <person name="Fu T."/>
            <person name="Tang G.D."/>
            <person name="Zhang D."/>
            <person name="Sun W.H."/>
            <person name="Liu D.K."/>
            <person name="Li Y."/>
            <person name="Chen G.Z."/>
            <person name="Liu X.D."/>
            <person name="Liao X.Y."/>
            <person name="Jiang Y.T."/>
            <person name="Yu X."/>
            <person name="Hao Y."/>
            <person name="Huang J."/>
            <person name="Zhao X.W."/>
            <person name="Ke S."/>
            <person name="Chen Y.Y."/>
            <person name="Wu W.L."/>
            <person name="Hsu J.L."/>
            <person name="Lin Y.F."/>
            <person name="Huang M.D."/>
            <person name="Li C.Y."/>
            <person name="Huang L."/>
            <person name="Wang Z.W."/>
            <person name="Zhao X."/>
            <person name="Zhong W.Y."/>
            <person name="Peng D.H."/>
            <person name="Ahmad S."/>
            <person name="Lan S."/>
            <person name="Zhang J.S."/>
            <person name="Tsai W.C."/>
            <person name="Van de Peer Y."/>
            <person name="Liu Z.J."/>
        </authorList>
    </citation>
    <scope>NUCLEOTIDE SEQUENCE</scope>
    <source>
        <strain evidence="1">CP</strain>
    </source>
</reference>
<reference evidence="1" key="2">
    <citation type="submission" date="2023-06" db="EMBL/GenBank/DDBJ databases">
        <authorList>
            <person name="Ma L."/>
            <person name="Liu K.-W."/>
            <person name="Li Z."/>
            <person name="Hsiao Y.-Y."/>
            <person name="Qi Y."/>
            <person name="Fu T."/>
            <person name="Tang G."/>
            <person name="Zhang D."/>
            <person name="Sun W.-H."/>
            <person name="Liu D.-K."/>
            <person name="Li Y."/>
            <person name="Chen G.-Z."/>
            <person name="Liu X.-D."/>
            <person name="Liao X.-Y."/>
            <person name="Jiang Y.-T."/>
            <person name="Yu X."/>
            <person name="Hao Y."/>
            <person name="Huang J."/>
            <person name="Zhao X.-W."/>
            <person name="Ke S."/>
            <person name="Chen Y.-Y."/>
            <person name="Wu W.-L."/>
            <person name="Hsu J.-L."/>
            <person name="Lin Y.-F."/>
            <person name="Huang M.-D."/>
            <person name="Li C.-Y."/>
            <person name="Huang L."/>
            <person name="Wang Z.-W."/>
            <person name="Zhao X."/>
            <person name="Zhong W.-Y."/>
            <person name="Peng D.-H."/>
            <person name="Ahmad S."/>
            <person name="Lan S."/>
            <person name="Zhang J.-S."/>
            <person name="Tsai W.-C."/>
            <person name="Van De Peer Y."/>
            <person name="Liu Z.-J."/>
        </authorList>
    </citation>
    <scope>NUCLEOTIDE SEQUENCE</scope>
    <source>
        <strain evidence="1">CP</strain>
        <tissue evidence="1">Leaves</tissue>
    </source>
</reference>
<dbReference type="EMBL" id="JAUJYO010000019">
    <property type="protein sequence ID" value="KAK1287746.1"/>
    <property type="molecule type" value="Genomic_DNA"/>
</dbReference>
<protein>
    <submittedName>
        <fullName evidence="1">Indole-3-acetic acid-amido synthetase GH3.1</fullName>
    </submittedName>
</protein>
<name>A0AAV9CGW5_ACOCL</name>
<dbReference type="Proteomes" id="UP001180020">
    <property type="component" value="Unassembled WGS sequence"/>
</dbReference>
<gene>
    <name evidence="1" type="primary">GH3.1</name>
    <name evidence="1" type="ORF">QJS10_CPB19g01570</name>
</gene>
<evidence type="ECO:0000313" key="1">
    <source>
        <dbReference type="EMBL" id="KAK1287746.1"/>
    </source>
</evidence>
<proteinExistence type="predicted"/>